<keyword evidence="1" id="KW-0732">Signal</keyword>
<dbReference type="Gene3D" id="3.10.350.10">
    <property type="entry name" value="LysM domain"/>
    <property type="match status" value="1"/>
</dbReference>
<organism evidence="6 7">
    <name type="scientific">Nissabacter archeti</name>
    <dbReference type="NCBI Taxonomy" id="1917880"/>
    <lineage>
        <taxon>Bacteria</taxon>
        <taxon>Pseudomonadati</taxon>
        <taxon>Pseudomonadota</taxon>
        <taxon>Gammaproteobacteria</taxon>
        <taxon>Enterobacterales</taxon>
        <taxon>Yersiniaceae</taxon>
        <taxon>Nissabacter</taxon>
    </lineage>
</organism>
<feature type="domain" description="LysM" evidence="5">
    <location>
        <begin position="259"/>
        <end position="303"/>
    </location>
</feature>
<dbReference type="InterPro" id="IPR007921">
    <property type="entry name" value="CHAP_dom"/>
</dbReference>
<dbReference type="InterPro" id="IPR018392">
    <property type="entry name" value="LysM"/>
</dbReference>
<reference evidence="6 7" key="1">
    <citation type="submission" date="2020-12" db="EMBL/GenBank/DDBJ databases">
        <authorList>
            <person name="Mcmullen J.G."/>
        </authorList>
    </citation>
    <scope>NUCLEOTIDE SEQUENCE [LARGE SCALE GENOMIC DNA]</scope>
    <source>
        <strain evidence="6 7">JGM97</strain>
    </source>
</reference>
<dbReference type="InterPro" id="IPR036779">
    <property type="entry name" value="LysM_dom_sf"/>
</dbReference>
<accession>A0ABS5JCX4</accession>
<evidence type="ECO:0000259" key="4">
    <source>
        <dbReference type="PROSITE" id="PS50911"/>
    </source>
</evidence>
<dbReference type="PANTHER" id="PTHR33734:SF22">
    <property type="entry name" value="MEMBRANE-BOUND LYTIC MUREIN TRANSGLYCOSYLASE D"/>
    <property type="match status" value="1"/>
</dbReference>
<dbReference type="SUPFAM" id="SSF54001">
    <property type="entry name" value="Cysteine proteinases"/>
    <property type="match status" value="1"/>
</dbReference>
<evidence type="ECO:0000259" key="5">
    <source>
        <dbReference type="PROSITE" id="PS51782"/>
    </source>
</evidence>
<evidence type="ECO:0000256" key="2">
    <source>
        <dbReference type="ARBA" id="ARBA00022801"/>
    </source>
</evidence>
<evidence type="ECO:0000313" key="7">
    <source>
        <dbReference type="Proteomes" id="UP000680634"/>
    </source>
</evidence>
<dbReference type="Proteomes" id="UP000680634">
    <property type="component" value="Unassembled WGS sequence"/>
</dbReference>
<dbReference type="PANTHER" id="PTHR33734">
    <property type="entry name" value="LYSM DOMAIN-CONTAINING GPI-ANCHORED PROTEIN 2"/>
    <property type="match status" value="1"/>
</dbReference>
<keyword evidence="2" id="KW-0378">Hydrolase</keyword>
<dbReference type="InterPro" id="IPR013423">
    <property type="entry name" value="CHP02594"/>
</dbReference>
<dbReference type="Gene3D" id="3.90.1720.10">
    <property type="entry name" value="endopeptidase domain like (from Nostoc punctiforme)"/>
    <property type="match status" value="1"/>
</dbReference>
<dbReference type="SUPFAM" id="SSF54106">
    <property type="entry name" value="LysM domain"/>
    <property type="match status" value="1"/>
</dbReference>
<dbReference type="PROSITE" id="PS51782">
    <property type="entry name" value="LYSM"/>
    <property type="match status" value="1"/>
</dbReference>
<evidence type="ECO:0000256" key="1">
    <source>
        <dbReference type="ARBA" id="ARBA00022729"/>
    </source>
</evidence>
<name>A0ABS5JCX4_9GAMM</name>
<keyword evidence="3" id="KW-0961">Cell wall biogenesis/degradation</keyword>
<dbReference type="NCBIfam" id="TIGR02594">
    <property type="entry name" value="TIGR02594 family protein"/>
    <property type="match status" value="1"/>
</dbReference>
<keyword evidence="7" id="KW-1185">Reference proteome</keyword>
<dbReference type="PROSITE" id="PS50911">
    <property type="entry name" value="CHAP"/>
    <property type="match status" value="1"/>
</dbReference>
<reference evidence="7" key="2">
    <citation type="submission" date="2023-07" db="EMBL/GenBank/DDBJ databases">
        <title>Genome-inferred correspondence between phylogeny and metabolic traits in the wild Drosophila gut microbiome.</title>
        <authorList>
            <person name="Bueno E."/>
            <person name="Blow F."/>
            <person name="Douglas A.E."/>
        </authorList>
    </citation>
    <scope>NUCLEOTIDE SEQUENCE [LARGE SCALE GENOMIC DNA]</scope>
    <source>
        <strain evidence="7">JGM97</strain>
    </source>
</reference>
<protein>
    <submittedName>
        <fullName evidence="6">TIGR02594 family protein</fullName>
    </submittedName>
</protein>
<gene>
    <name evidence="6" type="ORF">JK232_02800</name>
</gene>
<dbReference type="InterPro" id="IPR038765">
    <property type="entry name" value="Papain-like_cys_pep_sf"/>
</dbReference>
<dbReference type="Pfam" id="PF01476">
    <property type="entry name" value="LysM"/>
    <property type="match status" value="1"/>
</dbReference>
<proteinExistence type="predicted"/>
<dbReference type="EMBL" id="JAERKB010000001">
    <property type="protein sequence ID" value="MBS0967814.1"/>
    <property type="molecule type" value="Genomic_DNA"/>
</dbReference>
<evidence type="ECO:0000256" key="3">
    <source>
        <dbReference type="ARBA" id="ARBA00023316"/>
    </source>
</evidence>
<sequence>MKYIRASHDKTSLTAEFIAHDGTRYLRAGGTLSWRFFNPGNIRPSKTSVCNPLKIGIGQTKNGSFMIFPNDETGWQALKILLEITYKDFTVEQITNVYAPSKDHNNSEEYTNFIINEARVKGDDYIRDMDDATVERVMEAIKKMEGYYNKKETRKERVIPTTNIFISDGNKPIPNEKVKIIIDQCAYEWSSNKYGEVPAIAHLPNRNKIEILVENIDGKDEKVYSALAGATSKNILLLKSNQTFIAKTGAHKESEKSTEDYVVKKGDNLSKIARQFHTTVKRIANLNEINNVDVLSIGQKIKVPGGMSKPQLLKSTVLPTSQQIRKNQVEIKTGVSDNGYPQANIGNATEQAPWMKVAYQEGKYRWKWGAVKENDGGINYHKEIGTSNSSMSGTSNAWCASFVNFCLKQAGYLTSRSANSQSFAYSPNFVKVDAPVYGAIAVFHKKGSKRSGHVAFVYCKTKDGEIGVLGGNQADSVTVNPMYYVYSNPKLGYELIGYYVPTIYQKYAENIIKAGGDLEVIYNDIASVRKSLGSSPISTNDSKTR</sequence>
<dbReference type="CDD" id="cd00118">
    <property type="entry name" value="LysM"/>
    <property type="match status" value="1"/>
</dbReference>
<comment type="caution">
    <text evidence="6">The sequence shown here is derived from an EMBL/GenBank/DDBJ whole genome shotgun (WGS) entry which is preliminary data.</text>
</comment>
<feature type="domain" description="Peptidase C51" evidence="4">
    <location>
        <begin position="374"/>
        <end position="500"/>
    </location>
</feature>
<dbReference type="SMART" id="SM00257">
    <property type="entry name" value="LysM"/>
    <property type="match status" value="1"/>
</dbReference>
<dbReference type="RefSeq" id="WP_212588786.1">
    <property type="nucleotide sequence ID" value="NZ_JAERKB010000001.1"/>
</dbReference>
<evidence type="ECO:0000313" key="6">
    <source>
        <dbReference type="EMBL" id="MBS0967814.1"/>
    </source>
</evidence>
<dbReference type="Pfam" id="PF05257">
    <property type="entry name" value="CHAP"/>
    <property type="match status" value="1"/>
</dbReference>